<keyword evidence="8" id="KW-0256">Endoplasmic reticulum</keyword>
<keyword evidence="4 10" id="KW-0812">Transmembrane</keyword>
<feature type="transmembrane region" description="Helical" evidence="10">
    <location>
        <begin position="381"/>
        <end position="404"/>
    </location>
</feature>
<feature type="compositionally biased region" description="Basic and acidic residues" evidence="9">
    <location>
        <begin position="218"/>
        <end position="234"/>
    </location>
</feature>
<feature type="transmembrane region" description="Helical" evidence="10">
    <location>
        <begin position="507"/>
        <end position="523"/>
    </location>
</feature>
<proteinExistence type="inferred from homology"/>
<dbReference type="NCBIfam" id="TIGR01297">
    <property type="entry name" value="CDF"/>
    <property type="match status" value="1"/>
</dbReference>
<feature type="domain" description="Cation efflux protein transmembrane" evidence="11">
    <location>
        <begin position="614"/>
        <end position="819"/>
    </location>
</feature>
<evidence type="ECO:0000256" key="3">
    <source>
        <dbReference type="ARBA" id="ARBA00022448"/>
    </source>
</evidence>
<comment type="caution">
    <text evidence="12">The sequence shown here is derived from an EMBL/GenBank/DDBJ whole genome shotgun (WGS) entry which is preliminary data.</text>
</comment>
<keyword evidence="3 8" id="KW-0813">Transport</keyword>
<feature type="region of interest" description="Disordered" evidence="9">
    <location>
        <begin position="857"/>
        <end position="900"/>
    </location>
</feature>
<dbReference type="SUPFAM" id="SSF161111">
    <property type="entry name" value="Cation efflux protein transmembrane domain-like"/>
    <property type="match status" value="1"/>
</dbReference>
<evidence type="ECO:0000256" key="6">
    <source>
        <dbReference type="ARBA" id="ARBA00023065"/>
    </source>
</evidence>
<comment type="function">
    <text evidence="8">Functions as a zinc transporter.</text>
</comment>
<dbReference type="Proteomes" id="UP000479691">
    <property type="component" value="Unassembled WGS sequence"/>
</dbReference>
<evidence type="ECO:0000256" key="9">
    <source>
        <dbReference type="SAM" id="MobiDB-lite"/>
    </source>
</evidence>
<keyword evidence="7 10" id="KW-0472">Membrane</keyword>
<feature type="compositionally biased region" description="Polar residues" evidence="9">
    <location>
        <begin position="1"/>
        <end position="13"/>
    </location>
</feature>
<feature type="compositionally biased region" description="Basic and acidic residues" evidence="9">
    <location>
        <begin position="858"/>
        <end position="900"/>
    </location>
</feature>
<gene>
    <name evidence="12" type="primary">MSC2</name>
    <name evidence="12" type="ORF">TWF788_009798</name>
</gene>
<dbReference type="PANTHER" id="PTHR45755">
    <property type="match status" value="1"/>
</dbReference>
<feature type="transmembrane region" description="Helical" evidence="10">
    <location>
        <begin position="474"/>
        <end position="495"/>
    </location>
</feature>
<protein>
    <recommendedName>
        <fullName evidence="8">Zinc transporter</fullName>
    </recommendedName>
</protein>
<dbReference type="GO" id="GO:0006882">
    <property type="term" value="P:intracellular zinc ion homeostasis"/>
    <property type="evidence" value="ECO:0007669"/>
    <property type="project" value="InterPro"/>
</dbReference>
<feature type="transmembrane region" description="Helical" evidence="10">
    <location>
        <begin position="416"/>
        <end position="437"/>
    </location>
</feature>
<evidence type="ECO:0000256" key="1">
    <source>
        <dbReference type="ARBA" id="ARBA00004141"/>
    </source>
</evidence>
<feature type="transmembrane region" description="Helical" evidence="10">
    <location>
        <begin position="443"/>
        <end position="462"/>
    </location>
</feature>
<sequence>MSSYALPTISATNGVPRRDSQSSIGSNESHSQSHTHRQTNSNEGLAPIITNFRFPAVSEDVAHDHTDEDHVHEHPASLRRHSRRFSNNSLSRSFVYSPGGVSASAAASTTTVNGTGDAPRPDSRGSQGSISLVYGHSHSHSNSHGHSHTHSHGHGHSHSHSHSHSPSPSCGGHTHSPSVGHSHSPSCGGGHGHGHGHGHSPSISHTHPPSGHSHSHSHLHDHDHDHGHSHEHTHAPLQKLLVPPFLVTLTLLSASLAFSSTSTFLSHPHQHALPESELSEAETHSLNKDALIIDHPEPTSRFLAACALSSGSLLVSILIGIVTGGGDKKPAEDTKNSLSKGKAEVAPPFFSRQSQNLALRRALGVMLPFLAAFELGGSRAAALLLAACASGLSSGFGAKLPSFTFNEIKDLFTKKWVFLTTFTSVAFLDLFAIGDVADMKSTFIGYVALSFSLFAFPPPIPSKNTASITKRSELSTTVIAAIMLCVPVLALPFLFSTYTLGFTSPGWYLIAIVAAGVAYTGLGSDMGIQPTAAIYGIVAAFLGGWIEEEWLIRRGALEAAIAASIAGVLYVNSQKHSHSHKGQKPGKITERLLSASRNWPIVNAILSDPDSRKIFYFMLLNFCFMLVQTLYGFLTGSLGLLSDSIHMLLDCLALAVGLAAAVMSKWPPSTTFPYGLGKIETLAGFANGILLFLISLEIIFEAFQRLWGSDGELERLDELLVVSAAGLVVNLVGIMAFDHGHAHHGHSHGHSHDHHNENLQGIFLHILADALGSLSVTVSTLLVKYTGYTFFDPIASVLIAVLIGATAFPLVFSSAQRLLLAVPEDVEFELRDKLSGLSGFGGVVGYKGKFWLGDSPAEEEKGKHDHDHHHDHDHDHDHHGHGHGHDHGHDHSHGHDHGHGCDSSNILGVIHIAVDKGTDENTIREKVKQHLGKRMEKVLVQVEKVIEGGISGCWCGISQSNNMGLATPRHGSFSVNGGYLLGGGGSGGGNGGSGGGGERKDE</sequence>
<feature type="compositionally biased region" description="Basic residues" evidence="9">
    <location>
        <begin position="137"/>
        <end position="163"/>
    </location>
</feature>
<dbReference type="GO" id="GO:0031410">
    <property type="term" value="C:cytoplasmic vesicle"/>
    <property type="evidence" value="ECO:0007669"/>
    <property type="project" value="TreeGrafter"/>
</dbReference>
<feature type="compositionally biased region" description="Basic and acidic residues" evidence="9">
    <location>
        <begin position="64"/>
        <end position="76"/>
    </location>
</feature>
<accession>A0A7C8U5M5</accession>
<dbReference type="PANTHER" id="PTHR45755:SF4">
    <property type="entry name" value="ZINC TRANSPORTER 7"/>
    <property type="match status" value="1"/>
</dbReference>
<dbReference type="FunFam" id="1.20.1510.10:FF:000014">
    <property type="entry name" value="Cation efflux protein/ zinc transporter"/>
    <property type="match status" value="1"/>
</dbReference>
<dbReference type="InterPro" id="IPR027469">
    <property type="entry name" value="Cation_efflux_TMD_sf"/>
</dbReference>
<dbReference type="InterPro" id="IPR045316">
    <property type="entry name" value="Msc2-like"/>
</dbReference>
<evidence type="ECO:0000256" key="8">
    <source>
        <dbReference type="RuleBase" id="RU369017"/>
    </source>
</evidence>
<reference evidence="12 13" key="1">
    <citation type="submission" date="2019-06" db="EMBL/GenBank/DDBJ databases">
        <authorList>
            <person name="Palmer J.M."/>
        </authorList>
    </citation>
    <scope>NUCLEOTIDE SEQUENCE [LARGE SCALE GENOMIC DNA]</scope>
    <source>
        <strain evidence="12 13">TWF788</strain>
    </source>
</reference>
<name>A0A7C8U5M5_ORBOL</name>
<dbReference type="GO" id="GO:0005794">
    <property type="term" value="C:Golgi apparatus"/>
    <property type="evidence" value="ECO:0007669"/>
    <property type="project" value="TreeGrafter"/>
</dbReference>
<evidence type="ECO:0000313" key="12">
    <source>
        <dbReference type="EMBL" id="KAF3189813.1"/>
    </source>
</evidence>
<feature type="transmembrane region" description="Helical" evidence="10">
    <location>
        <begin position="614"/>
        <end position="633"/>
    </location>
</feature>
<evidence type="ECO:0000259" key="11">
    <source>
        <dbReference type="Pfam" id="PF01545"/>
    </source>
</evidence>
<feature type="compositionally biased region" description="Low complexity" evidence="9">
    <location>
        <begin position="199"/>
        <end position="212"/>
    </location>
</feature>
<feature type="transmembrane region" description="Helical" evidence="10">
    <location>
        <begin position="794"/>
        <end position="812"/>
    </location>
</feature>
<comment type="similarity">
    <text evidence="2 8">Belongs to the cation diffusion facilitator (CDF) transporter (TC 2.A.4) family. SLC30A subfamily.</text>
</comment>
<feature type="compositionally biased region" description="Low complexity" evidence="9">
    <location>
        <begin position="164"/>
        <end position="186"/>
    </location>
</feature>
<dbReference type="GO" id="GO:0005789">
    <property type="term" value="C:endoplasmic reticulum membrane"/>
    <property type="evidence" value="ECO:0007669"/>
    <property type="project" value="UniProtKB-SubCell"/>
</dbReference>
<evidence type="ECO:0000256" key="10">
    <source>
        <dbReference type="SAM" id="Phobius"/>
    </source>
</evidence>
<dbReference type="GO" id="GO:0005385">
    <property type="term" value="F:zinc ion transmembrane transporter activity"/>
    <property type="evidence" value="ECO:0007669"/>
    <property type="project" value="UniProtKB-UniRule"/>
</dbReference>
<dbReference type="GO" id="GO:1904257">
    <property type="term" value="P:zinc ion import into Golgi lumen"/>
    <property type="evidence" value="ECO:0007669"/>
    <property type="project" value="TreeGrafter"/>
</dbReference>
<comment type="subcellular location">
    <subcellularLocation>
        <location evidence="8">Endoplasmic reticulum membrane</location>
        <topology evidence="8">Multi-pass membrane protein</topology>
    </subcellularLocation>
    <subcellularLocation>
        <location evidence="1">Membrane</location>
        <topology evidence="1">Multi-pass membrane protein</topology>
    </subcellularLocation>
</comment>
<evidence type="ECO:0000256" key="2">
    <source>
        <dbReference type="ARBA" id="ARBA00008873"/>
    </source>
</evidence>
<evidence type="ECO:0000256" key="5">
    <source>
        <dbReference type="ARBA" id="ARBA00022989"/>
    </source>
</evidence>
<evidence type="ECO:0000313" key="13">
    <source>
        <dbReference type="Proteomes" id="UP000479691"/>
    </source>
</evidence>
<feature type="compositionally biased region" description="Polar residues" evidence="9">
    <location>
        <begin position="21"/>
        <end position="43"/>
    </location>
</feature>
<dbReference type="InterPro" id="IPR002524">
    <property type="entry name" value="Cation_efflux"/>
</dbReference>
<evidence type="ECO:0000256" key="7">
    <source>
        <dbReference type="ARBA" id="ARBA00023136"/>
    </source>
</evidence>
<dbReference type="EMBL" id="JAABOE010000007">
    <property type="protein sequence ID" value="KAF3189813.1"/>
    <property type="molecule type" value="Genomic_DNA"/>
</dbReference>
<dbReference type="Pfam" id="PF01545">
    <property type="entry name" value="Cation_efflux"/>
    <property type="match status" value="1"/>
</dbReference>
<feature type="region of interest" description="Disordered" evidence="9">
    <location>
        <begin position="64"/>
        <end position="84"/>
    </location>
</feature>
<organism evidence="12 13">
    <name type="scientific">Orbilia oligospora</name>
    <name type="common">Nematode-trapping fungus</name>
    <name type="synonym">Arthrobotrys oligospora</name>
    <dbReference type="NCBI Taxonomy" id="2813651"/>
    <lineage>
        <taxon>Eukaryota</taxon>
        <taxon>Fungi</taxon>
        <taxon>Dikarya</taxon>
        <taxon>Ascomycota</taxon>
        <taxon>Pezizomycotina</taxon>
        <taxon>Orbiliomycetes</taxon>
        <taxon>Orbiliales</taxon>
        <taxon>Orbiliaceae</taxon>
        <taxon>Orbilia</taxon>
    </lineage>
</organism>
<keyword evidence="6 8" id="KW-0406">Ion transport</keyword>
<feature type="region of interest" description="Disordered" evidence="9">
    <location>
        <begin position="98"/>
        <end position="234"/>
    </location>
</feature>
<feature type="transmembrane region" description="Helical" evidence="10">
    <location>
        <begin position="719"/>
        <end position="737"/>
    </location>
</feature>
<feature type="transmembrane region" description="Helical" evidence="10">
    <location>
        <begin position="684"/>
        <end position="707"/>
    </location>
</feature>
<feature type="region of interest" description="Disordered" evidence="9">
    <location>
        <begin position="1"/>
        <end position="43"/>
    </location>
</feature>
<dbReference type="AlphaFoldDB" id="A0A7C8U5M5"/>
<feature type="compositionally biased region" description="Low complexity" evidence="9">
    <location>
        <begin position="98"/>
        <end position="116"/>
    </location>
</feature>
<keyword evidence="5 10" id="KW-1133">Transmembrane helix</keyword>
<dbReference type="InterPro" id="IPR058533">
    <property type="entry name" value="Cation_efflux_TM"/>
</dbReference>
<feature type="transmembrane region" description="Helical" evidence="10">
    <location>
        <begin position="758"/>
        <end position="782"/>
    </location>
</feature>
<dbReference type="Gene3D" id="1.20.1510.10">
    <property type="entry name" value="Cation efflux protein transmembrane domain"/>
    <property type="match status" value="1"/>
</dbReference>
<evidence type="ECO:0000256" key="4">
    <source>
        <dbReference type="ARBA" id="ARBA00022692"/>
    </source>
</evidence>